<sequence length="33" mass="3860">RLEQVSLLLAEQAKVIQDELLGYALYWGRGRRD</sequence>
<evidence type="ECO:0000313" key="2">
    <source>
        <dbReference type="Proteomes" id="UP000184016"/>
    </source>
</evidence>
<keyword evidence="2" id="KW-1185">Reference proteome</keyword>
<dbReference type="Proteomes" id="UP000184016">
    <property type="component" value="Unassembled WGS sequence"/>
</dbReference>
<organism evidence="1 2">
    <name type="scientific">Alicyclobacillus tolerans</name>
    <dbReference type="NCBI Taxonomy" id="90970"/>
    <lineage>
        <taxon>Bacteria</taxon>
        <taxon>Bacillati</taxon>
        <taxon>Bacillota</taxon>
        <taxon>Bacilli</taxon>
        <taxon>Bacillales</taxon>
        <taxon>Alicyclobacillaceae</taxon>
        <taxon>Alicyclobacillus</taxon>
    </lineage>
</organism>
<evidence type="ECO:0000313" key="1">
    <source>
        <dbReference type="EMBL" id="SHL21604.1"/>
    </source>
</evidence>
<accession>A0A1M6YTG3</accession>
<dbReference type="EMBL" id="FRAF01000074">
    <property type="protein sequence ID" value="SHL21604.1"/>
    <property type="molecule type" value="Genomic_DNA"/>
</dbReference>
<gene>
    <name evidence="1" type="ORF">SAMN05443507_1742</name>
</gene>
<protein>
    <submittedName>
        <fullName evidence="1">Uncharacterized protein</fullName>
    </submittedName>
</protein>
<reference evidence="2" key="1">
    <citation type="submission" date="2016-11" db="EMBL/GenBank/DDBJ databases">
        <authorList>
            <person name="Varghese N."/>
            <person name="Submissions S."/>
        </authorList>
    </citation>
    <scope>NUCLEOTIDE SEQUENCE [LARGE SCALE GENOMIC DNA]</scope>
    <source>
        <strain evidence="2">USBA-503</strain>
    </source>
</reference>
<proteinExistence type="predicted"/>
<feature type="non-terminal residue" evidence="1">
    <location>
        <position position="1"/>
    </location>
</feature>
<dbReference type="AlphaFoldDB" id="A0A1M6YTG3"/>
<name>A0A1M6YTG3_9BACL</name>